<keyword evidence="2" id="KW-0732">Signal</keyword>
<dbReference type="Proteomes" id="UP000325313">
    <property type="component" value="Unassembled WGS sequence"/>
</dbReference>
<comment type="caution">
    <text evidence="3">The sequence shown here is derived from an EMBL/GenBank/DDBJ whole genome shotgun (WGS) entry which is preliminary data.</text>
</comment>
<sequence>MVQIVSGGMLCSKNFWLLAAIVLTISLIMQSAQCEEDQANAPIAVKGEVGEATTRITNHASPSAAGIVRRSPLPRKKKKTQAAAAASQLKTAQKNKGQKLAVAQTNNAGTGTGVNTGGGVGNCRAPKTFFNPKTKRCECPNGKNESRNQQGQIICK</sequence>
<accession>A0A5B0MU39</accession>
<evidence type="ECO:0000256" key="2">
    <source>
        <dbReference type="SAM" id="SignalP"/>
    </source>
</evidence>
<gene>
    <name evidence="3" type="ORF">PGT21_010598</name>
    <name evidence="4" type="ORF">PGTUg99_022036</name>
</gene>
<proteinExistence type="predicted"/>
<evidence type="ECO:0000313" key="3">
    <source>
        <dbReference type="EMBL" id="KAA1080531.1"/>
    </source>
</evidence>
<evidence type="ECO:0000313" key="4">
    <source>
        <dbReference type="EMBL" id="KAA1131498.1"/>
    </source>
</evidence>
<dbReference type="OrthoDB" id="10330887at2759"/>
<evidence type="ECO:0000256" key="1">
    <source>
        <dbReference type="SAM" id="MobiDB-lite"/>
    </source>
</evidence>
<name>A0A5B0MU39_PUCGR</name>
<feature type="compositionally biased region" description="Low complexity" evidence="1">
    <location>
        <begin position="81"/>
        <end position="94"/>
    </location>
</feature>
<evidence type="ECO:0000313" key="6">
    <source>
        <dbReference type="Proteomes" id="UP000325313"/>
    </source>
</evidence>
<dbReference type="AlphaFoldDB" id="A0A5B0MU39"/>
<feature type="compositionally biased region" description="Polar residues" evidence="1">
    <location>
        <begin position="147"/>
        <end position="156"/>
    </location>
</feature>
<dbReference type="EMBL" id="VSWC01000131">
    <property type="protein sequence ID" value="KAA1080531.1"/>
    <property type="molecule type" value="Genomic_DNA"/>
</dbReference>
<feature type="chain" id="PRO_5036366176" evidence="2">
    <location>
        <begin position="35"/>
        <end position="156"/>
    </location>
</feature>
<feature type="signal peptide" evidence="2">
    <location>
        <begin position="1"/>
        <end position="34"/>
    </location>
</feature>
<dbReference type="EMBL" id="VDEP01000103">
    <property type="protein sequence ID" value="KAA1131498.1"/>
    <property type="molecule type" value="Genomic_DNA"/>
</dbReference>
<protein>
    <submittedName>
        <fullName evidence="3">Uncharacterized protein</fullName>
    </submittedName>
</protein>
<feature type="region of interest" description="Disordered" evidence="1">
    <location>
        <begin position="71"/>
        <end position="97"/>
    </location>
</feature>
<evidence type="ECO:0000313" key="5">
    <source>
        <dbReference type="Proteomes" id="UP000324748"/>
    </source>
</evidence>
<reference evidence="5 6" key="1">
    <citation type="submission" date="2019-05" db="EMBL/GenBank/DDBJ databases">
        <title>Emergence of the Ug99 lineage of the wheat stem rust pathogen through somatic hybridization.</title>
        <authorList>
            <person name="Li F."/>
            <person name="Upadhyaya N.M."/>
            <person name="Sperschneider J."/>
            <person name="Matny O."/>
            <person name="Nguyen-Phuc H."/>
            <person name="Mago R."/>
            <person name="Raley C."/>
            <person name="Miller M.E."/>
            <person name="Silverstein K.A.T."/>
            <person name="Henningsen E."/>
            <person name="Hirsch C.D."/>
            <person name="Visser B."/>
            <person name="Pretorius Z.A."/>
            <person name="Steffenson B.J."/>
            <person name="Schwessinger B."/>
            <person name="Dodds P.N."/>
            <person name="Figueroa M."/>
        </authorList>
    </citation>
    <scope>NUCLEOTIDE SEQUENCE [LARGE SCALE GENOMIC DNA]</scope>
    <source>
        <strain evidence="3">21-0</strain>
        <strain evidence="4 6">Ug99</strain>
    </source>
</reference>
<organism evidence="3 5">
    <name type="scientific">Puccinia graminis f. sp. tritici</name>
    <dbReference type="NCBI Taxonomy" id="56615"/>
    <lineage>
        <taxon>Eukaryota</taxon>
        <taxon>Fungi</taxon>
        <taxon>Dikarya</taxon>
        <taxon>Basidiomycota</taxon>
        <taxon>Pucciniomycotina</taxon>
        <taxon>Pucciniomycetes</taxon>
        <taxon>Pucciniales</taxon>
        <taxon>Pucciniaceae</taxon>
        <taxon>Puccinia</taxon>
    </lineage>
</organism>
<keyword evidence="5" id="KW-1185">Reference proteome</keyword>
<dbReference type="Proteomes" id="UP000324748">
    <property type="component" value="Unassembled WGS sequence"/>
</dbReference>
<feature type="region of interest" description="Disordered" evidence="1">
    <location>
        <begin position="137"/>
        <end position="156"/>
    </location>
</feature>